<keyword evidence="6" id="KW-0675">Receptor</keyword>
<dbReference type="PANTHER" id="PTHR24567">
    <property type="entry name" value="CRP FAMILY TRANSCRIPTIONAL REGULATORY PROTEIN"/>
    <property type="match status" value="1"/>
</dbReference>
<evidence type="ECO:0000256" key="1">
    <source>
        <dbReference type="ARBA" id="ARBA00023015"/>
    </source>
</evidence>
<dbReference type="PROSITE" id="PS00042">
    <property type="entry name" value="HTH_CRP_1"/>
    <property type="match status" value="1"/>
</dbReference>
<dbReference type="InterPro" id="IPR036390">
    <property type="entry name" value="WH_DNA-bd_sf"/>
</dbReference>
<keyword evidence="1" id="KW-0805">Transcription regulation</keyword>
<dbReference type="InterPro" id="IPR050397">
    <property type="entry name" value="Env_Response_Regulators"/>
</dbReference>
<dbReference type="eggNOG" id="COG0664">
    <property type="taxonomic scope" value="Bacteria"/>
</dbReference>
<dbReference type="SMART" id="SM00100">
    <property type="entry name" value="cNMP"/>
    <property type="match status" value="1"/>
</dbReference>
<reference evidence="6 7" key="1">
    <citation type="submission" date="2015-09" db="EMBL/GenBank/DDBJ databases">
        <authorList>
            <consortium name="Pathogen Informatics"/>
        </authorList>
    </citation>
    <scope>NUCLEOTIDE SEQUENCE [LARGE SCALE GENOMIC DNA]</scope>
    <source>
        <strain evidence="6 7">2789STDY5608828</strain>
    </source>
</reference>
<dbReference type="InterPro" id="IPR000595">
    <property type="entry name" value="cNMP-bd_dom"/>
</dbReference>
<dbReference type="GO" id="GO:0003677">
    <property type="term" value="F:DNA binding"/>
    <property type="evidence" value="ECO:0007669"/>
    <property type="project" value="UniProtKB-KW"/>
</dbReference>
<evidence type="ECO:0000313" key="7">
    <source>
        <dbReference type="Proteomes" id="UP000095546"/>
    </source>
</evidence>
<keyword evidence="2" id="KW-0238">DNA-binding</keyword>
<dbReference type="GO" id="GO:0005829">
    <property type="term" value="C:cytosol"/>
    <property type="evidence" value="ECO:0007669"/>
    <property type="project" value="TreeGrafter"/>
</dbReference>
<dbReference type="CDD" id="cd00038">
    <property type="entry name" value="CAP_ED"/>
    <property type="match status" value="1"/>
</dbReference>
<keyword evidence="7" id="KW-1185">Reference proteome</keyword>
<dbReference type="InterPro" id="IPR018335">
    <property type="entry name" value="Tscrpt_reg_HTH_Crp-type_CS"/>
</dbReference>
<dbReference type="RefSeq" id="WP_244881846.1">
    <property type="nucleotide sequence ID" value="NZ_CABIWZ010000002.1"/>
</dbReference>
<evidence type="ECO:0000259" key="4">
    <source>
        <dbReference type="PROSITE" id="PS50042"/>
    </source>
</evidence>
<feature type="domain" description="HTH crp-type" evidence="5">
    <location>
        <begin position="175"/>
        <end position="241"/>
    </location>
</feature>
<dbReference type="SUPFAM" id="SSF46785">
    <property type="entry name" value="Winged helix' DNA-binding domain"/>
    <property type="match status" value="1"/>
</dbReference>
<evidence type="ECO:0000256" key="2">
    <source>
        <dbReference type="ARBA" id="ARBA00023125"/>
    </source>
</evidence>
<dbReference type="InterPro" id="IPR018490">
    <property type="entry name" value="cNMP-bd_dom_sf"/>
</dbReference>
<dbReference type="PROSITE" id="PS50042">
    <property type="entry name" value="CNMP_BINDING_3"/>
    <property type="match status" value="1"/>
</dbReference>
<organism evidence="6 7">
    <name type="scientific">Mitsuokella jalaludinii</name>
    <dbReference type="NCBI Taxonomy" id="187979"/>
    <lineage>
        <taxon>Bacteria</taxon>
        <taxon>Bacillati</taxon>
        <taxon>Bacillota</taxon>
        <taxon>Negativicutes</taxon>
        <taxon>Selenomonadales</taxon>
        <taxon>Selenomonadaceae</taxon>
        <taxon>Mitsuokella</taxon>
    </lineage>
</organism>
<dbReference type="Pfam" id="PF00027">
    <property type="entry name" value="cNMP_binding"/>
    <property type="match status" value="1"/>
</dbReference>
<dbReference type="STRING" id="187979.ERS852385_00521"/>
<dbReference type="GO" id="GO:0003700">
    <property type="term" value="F:DNA-binding transcription factor activity"/>
    <property type="evidence" value="ECO:0007669"/>
    <property type="project" value="InterPro"/>
</dbReference>
<dbReference type="SUPFAM" id="SSF51206">
    <property type="entry name" value="cAMP-binding domain-like"/>
    <property type="match status" value="1"/>
</dbReference>
<dbReference type="PROSITE" id="PS51063">
    <property type="entry name" value="HTH_CRP_2"/>
    <property type="match status" value="1"/>
</dbReference>
<dbReference type="PANTHER" id="PTHR24567:SF58">
    <property type="entry name" value="CYCLIC AMP-BINDING REGULATORY PROTEIN"/>
    <property type="match status" value="1"/>
</dbReference>
<accession>A0A173X9M1</accession>
<feature type="domain" description="Cyclic nucleotide-binding" evidence="4">
    <location>
        <begin position="32"/>
        <end position="134"/>
    </location>
</feature>
<protein>
    <submittedName>
        <fullName evidence="6">Cyclic AMP receptor-like protein</fullName>
    </submittedName>
</protein>
<dbReference type="Pfam" id="PF13545">
    <property type="entry name" value="HTH_Crp_2"/>
    <property type="match status" value="1"/>
</dbReference>
<dbReference type="InterPro" id="IPR012318">
    <property type="entry name" value="HTH_CRP"/>
</dbReference>
<dbReference type="Proteomes" id="UP000095546">
    <property type="component" value="Unassembled WGS sequence"/>
</dbReference>
<dbReference type="AlphaFoldDB" id="A0A173X9M1"/>
<sequence length="247" mass="27922">MSTVRKKGGPACCSCLSNQEAPVASILRCSNLTTGMDDAEIAELLASSQVRRHVFAPGEIVFHDGDQPHSLYILLRGEVHILKDTFSGRRIFISEVNEPGDMFGEVYEVLKRPYDIYVEAAKETELLEIGSRFFTLSSQDESPSRSALLVERNLMRIFARKAYFMHGRIKVLASGSLREKIVRYLFQNMDTDGHVELAVSREYLAAYLAVTRPSLSRELSAMQKDGLLKVEGKNLHILDLERFEEYL</sequence>
<dbReference type="InterPro" id="IPR014710">
    <property type="entry name" value="RmlC-like_jellyroll"/>
</dbReference>
<dbReference type="GeneID" id="83710100"/>
<proteinExistence type="predicted"/>
<dbReference type="Gene3D" id="2.60.120.10">
    <property type="entry name" value="Jelly Rolls"/>
    <property type="match status" value="1"/>
</dbReference>
<keyword evidence="3" id="KW-0804">Transcription</keyword>
<evidence type="ECO:0000313" key="6">
    <source>
        <dbReference type="EMBL" id="CUN47776.1"/>
    </source>
</evidence>
<name>A0A173X9M1_9FIRM</name>
<evidence type="ECO:0000259" key="5">
    <source>
        <dbReference type="PROSITE" id="PS51063"/>
    </source>
</evidence>
<gene>
    <name evidence="6" type="primary">vfr</name>
    <name evidence="6" type="ORF">ERS852385_00521</name>
</gene>
<dbReference type="SMART" id="SM00419">
    <property type="entry name" value="HTH_CRP"/>
    <property type="match status" value="1"/>
</dbReference>
<evidence type="ECO:0000256" key="3">
    <source>
        <dbReference type="ARBA" id="ARBA00023163"/>
    </source>
</evidence>
<dbReference type="EMBL" id="CYYU01000002">
    <property type="protein sequence ID" value="CUN47776.1"/>
    <property type="molecule type" value="Genomic_DNA"/>
</dbReference>